<accession>A0A1V2VW93</accession>
<organism evidence="1 2">
    <name type="scientific">Burkholderia cenocepacia</name>
    <dbReference type="NCBI Taxonomy" id="95486"/>
    <lineage>
        <taxon>Bacteria</taxon>
        <taxon>Pseudomonadati</taxon>
        <taxon>Pseudomonadota</taxon>
        <taxon>Betaproteobacteria</taxon>
        <taxon>Burkholderiales</taxon>
        <taxon>Burkholderiaceae</taxon>
        <taxon>Burkholderia</taxon>
        <taxon>Burkholderia cepacia complex</taxon>
    </lineage>
</organism>
<dbReference type="AlphaFoldDB" id="A0A1V2VW93"/>
<proteinExistence type="predicted"/>
<evidence type="ECO:0000313" key="2">
    <source>
        <dbReference type="Proteomes" id="UP000188543"/>
    </source>
</evidence>
<dbReference type="OrthoDB" id="9032031at2"/>
<comment type="caution">
    <text evidence="1">The sequence shown here is derived from an EMBL/GenBank/DDBJ whole genome shotgun (WGS) entry which is preliminary data.</text>
</comment>
<reference evidence="1 2" key="1">
    <citation type="submission" date="2016-08" db="EMBL/GenBank/DDBJ databases">
        <authorList>
            <person name="Seilhamer J.J."/>
        </authorList>
    </citation>
    <scope>NUCLEOTIDE SEQUENCE [LARGE SCALE GENOMIC DNA]</scope>
    <source>
        <strain evidence="1 2">VC14762</strain>
    </source>
</reference>
<protein>
    <submittedName>
        <fullName evidence="1">Uncharacterized protein</fullName>
    </submittedName>
</protein>
<gene>
    <name evidence="1" type="ORF">A8E72_28810</name>
</gene>
<dbReference type="EMBL" id="MUTJ01000088">
    <property type="protein sequence ID" value="ONU78677.1"/>
    <property type="molecule type" value="Genomic_DNA"/>
</dbReference>
<sequence>MLRTSRASNKRVACQALPNDHTTRLGGAMMHGIRMADAFSCPRGGRAAHHAHATAHRRSARRVLAHCALRDGMAIAESVHRHLTHDPS</sequence>
<evidence type="ECO:0000313" key="1">
    <source>
        <dbReference type="EMBL" id="ONU78677.1"/>
    </source>
</evidence>
<dbReference type="Proteomes" id="UP000188543">
    <property type="component" value="Unassembled WGS sequence"/>
</dbReference>
<name>A0A1V2VW93_9BURK</name>